<feature type="non-terminal residue" evidence="2">
    <location>
        <position position="292"/>
    </location>
</feature>
<feature type="compositionally biased region" description="Basic and acidic residues" evidence="1">
    <location>
        <begin position="104"/>
        <end position="113"/>
    </location>
</feature>
<feature type="region of interest" description="Disordered" evidence="1">
    <location>
        <begin position="1"/>
        <end position="292"/>
    </location>
</feature>
<dbReference type="EMBL" id="CADCVJ010000095">
    <property type="protein sequence ID" value="CAA9471430.1"/>
    <property type="molecule type" value="Genomic_DNA"/>
</dbReference>
<organism evidence="2">
    <name type="scientific">uncultured Solirubrobacteraceae bacterium</name>
    <dbReference type="NCBI Taxonomy" id="1162706"/>
    <lineage>
        <taxon>Bacteria</taxon>
        <taxon>Bacillati</taxon>
        <taxon>Actinomycetota</taxon>
        <taxon>Thermoleophilia</taxon>
        <taxon>Solirubrobacterales</taxon>
        <taxon>Solirubrobacteraceae</taxon>
        <taxon>environmental samples</taxon>
    </lineage>
</organism>
<feature type="compositionally biased region" description="Basic residues" evidence="1">
    <location>
        <begin position="85"/>
        <end position="96"/>
    </location>
</feature>
<dbReference type="GO" id="GO:0005524">
    <property type="term" value="F:ATP binding"/>
    <property type="evidence" value="ECO:0007669"/>
    <property type="project" value="UniProtKB-KW"/>
</dbReference>
<name>A0A6J4RE28_9ACTN</name>
<proteinExistence type="predicted"/>
<feature type="compositionally biased region" description="Basic residues" evidence="1">
    <location>
        <begin position="250"/>
        <end position="262"/>
    </location>
</feature>
<feature type="compositionally biased region" description="Basic residues" evidence="1">
    <location>
        <begin position="55"/>
        <end position="69"/>
    </location>
</feature>
<accession>A0A6J4RE28</accession>
<feature type="non-terminal residue" evidence="2">
    <location>
        <position position="1"/>
    </location>
</feature>
<keyword evidence="2" id="KW-0547">Nucleotide-binding</keyword>
<sequence length="292" mass="32009">ADPSERDSRLPQRHARPRRRDAGDPAGPVRAAGPERGGEVDADARGRHAADAHRRRDPLRRRRRRRRARAAAAHARLPAAGLRRLPARLRVGHARPHGGAQGRRIADRSEGDGRGAPAAGEPLGRPQAGAQRVLGRHAAALRHRPGARRQPRADHRGRAHRGARPRGAASVPQPARRDRRARGRDPLHAHRRGRRGPLPAHGGARRRPRAARGRPAGPHQRRPRPDLAEDGGPRRAGCDPRRIRGALHPAVRRAHGGPRPRGRGPGERLRRRGGGPPGRLLLHARPRAPRRL</sequence>
<gene>
    <name evidence="2" type="ORF">AVDCRST_MAG38-1328</name>
</gene>
<feature type="compositionally biased region" description="Low complexity" evidence="1">
    <location>
        <begin position="70"/>
        <end position="84"/>
    </location>
</feature>
<keyword evidence="2" id="KW-0067">ATP-binding</keyword>
<dbReference type="AlphaFoldDB" id="A0A6J4RE28"/>
<feature type="compositionally biased region" description="Basic and acidic residues" evidence="1">
    <location>
        <begin position="36"/>
        <end position="54"/>
    </location>
</feature>
<feature type="compositionally biased region" description="Basic residues" evidence="1">
    <location>
        <begin position="139"/>
        <end position="150"/>
    </location>
</feature>
<feature type="compositionally biased region" description="Basic and acidic residues" evidence="1">
    <location>
        <begin position="223"/>
        <end position="242"/>
    </location>
</feature>
<evidence type="ECO:0000313" key="2">
    <source>
        <dbReference type="EMBL" id="CAA9471430.1"/>
    </source>
</evidence>
<feature type="compositionally biased region" description="Basic residues" evidence="1">
    <location>
        <begin position="282"/>
        <end position="292"/>
    </location>
</feature>
<feature type="compositionally biased region" description="Basic and acidic residues" evidence="1">
    <location>
        <begin position="1"/>
        <end position="10"/>
    </location>
</feature>
<feature type="compositionally biased region" description="Basic residues" evidence="1">
    <location>
        <begin position="203"/>
        <end position="212"/>
    </location>
</feature>
<protein>
    <submittedName>
        <fullName evidence="2">ABC transporter, ATP-binding protein (Cluster 10, nitrate/sulfonate/bicarbonate)</fullName>
    </submittedName>
</protein>
<reference evidence="2" key="1">
    <citation type="submission" date="2020-02" db="EMBL/GenBank/DDBJ databases">
        <authorList>
            <person name="Meier V. D."/>
        </authorList>
    </citation>
    <scope>NUCLEOTIDE SEQUENCE</scope>
    <source>
        <strain evidence="2">AVDCRST_MAG38</strain>
    </source>
</reference>
<evidence type="ECO:0000256" key="1">
    <source>
        <dbReference type="SAM" id="MobiDB-lite"/>
    </source>
</evidence>